<keyword evidence="2" id="KW-0963">Cytoplasm</keyword>
<dbReference type="Gene3D" id="3.40.50.150">
    <property type="entry name" value="Vaccinia Virus protein VP39"/>
    <property type="match status" value="1"/>
</dbReference>
<keyword evidence="5" id="KW-0949">S-adenosyl-L-methionine</keyword>
<dbReference type="AlphaFoldDB" id="A0A3B0YX05"/>
<comment type="similarity">
    <text evidence="1">Belongs to the methyltransferase superfamily. PrmA family.</text>
</comment>
<dbReference type="PANTHER" id="PTHR43648:SF1">
    <property type="entry name" value="ELECTRON TRANSFER FLAVOPROTEIN BETA SUBUNIT LYSINE METHYLTRANSFERASE"/>
    <property type="match status" value="1"/>
</dbReference>
<dbReference type="PANTHER" id="PTHR43648">
    <property type="entry name" value="ELECTRON TRANSFER FLAVOPROTEIN BETA SUBUNIT LYSINE METHYLTRANSFERASE"/>
    <property type="match status" value="1"/>
</dbReference>
<feature type="non-terminal residue" evidence="6">
    <location>
        <position position="1"/>
    </location>
</feature>
<dbReference type="GO" id="GO:0005829">
    <property type="term" value="C:cytosol"/>
    <property type="evidence" value="ECO:0007669"/>
    <property type="project" value="TreeGrafter"/>
</dbReference>
<accession>A0A3B0YX05</accession>
<name>A0A3B0YX05_9ZZZZ</name>
<dbReference type="PIRSF" id="PIRSF000401">
    <property type="entry name" value="RPL11_MTase"/>
    <property type="match status" value="1"/>
</dbReference>
<evidence type="ECO:0000256" key="2">
    <source>
        <dbReference type="ARBA" id="ARBA00022490"/>
    </source>
</evidence>
<dbReference type="SUPFAM" id="SSF53335">
    <property type="entry name" value="S-adenosyl-L-methionine-dependent methyltransferases"/>
    <property type="match status" value="1"/>
</dbReference>
<dbReference type="GO" id="GO:0016279">
    <property type="term" value="F:protein-lysine N-methyltransferase activity"/>
    <property type="evidence" value="ECO:0007669"/>
    <property type="project" value="TreeGrafter"/>
</dbReference>
<keyword evidence="3 6" id="KW-0489">Methyltransferase</keyword>
<protein>
    <submittedName>
        <fullName evidence="6">Ribosomal protein L11 methyltransferase</fullName>
    </submittedName>
</protein>
<organism evidence="6">
    <name type="scientific">hydrothermal vent metagenome</name>
    <dbReference type="NCBI Taxonomy" id="652676"/>
    <lineage>
        <taxon>unclassified sequences</taxon>
        <taxon>metagenomes</taxon>
        <taxon>ecological metagenomes</taxon>
    </lineage>
</organism>
<evidence type="ECO:0000256" key="1">
    <source>
        <dbReference type="ARBA" id="ARBA00009741"/>
    </source>
</evidence>
<sequence length="281" mass="30668">LDAETLSDWFEQHGAVSVTLVDAADQPLFEPDPGTTPLWSATRLTAMFEAQTDAEIIRAQLQQDFGSAAAKRLTTHRLEDQDWERVWLDQFQPMQFGEHLWVCPAGKTPPHGETPVIVDLDPGLAFGTGTHATTALCLEWLDANPPCDQVVLDYGSGSGILAVAALKLGAAELWAVDIDEQALWSTRDNAMRNAVEAGLHTMQPAALPVRTFDLLLANILANPLIELAVDLSTRVKPGGDIVLSGILAEQADAVRNAYTPWFQLSDTVEKDGWVRLHGERI</sequence>
<keyword evidence="6" id="KW-0687">Ribonucleoprotein</keyword>
<dbReference type="InterPro" id="IPR029063">
    <property type="entry name" value="SAM-dependent_MTases_sf"/>
</dbReference>
<dbReference type="CDD" id="cd02440">
    <property type="entry name" value="AdoMet_MTases"/>
    <property type="match status" value="1"/>
</dbReference>
<dbReference type="NCBIfam" id="TIGR00406">
    <property type="entry name" value="prmA"/>
    <property type="match status" value="1"/>
</dbReference>
<reference evidence="6" key="1">
    <citation type="submission" date="2018-06" db="EMBL/GenBank/DDBJ databases">
        <authorList>
            <person name="Zhirakovskaya E."/>
        </authorList>
    </citation>
    <scope>NUCLEOTIDE SEQUENCE</scope>
</reference>
<keyword evidence="6" id="KW-0689">Ribosomal protein</keyword>
<dbReference type="InterPro" id="IPR050078">
    <property type="entry name" value="Ribosomal_L11_MeTrfase_PrmA"/>
</dbReference>
<dbReference type="InterPro" id="IPR004498">
    <property type="entry name" value="Ribosomal_PrmA_MeTrfase"/>
</dbReference>
<proteinExistence type="inferred from homology"/>
<dbReference type="HAMAP" id="MF_00735">
    <property type="entry name" value="Methyltr_PrmA"/>
    <property type="match status" value="1"/>
</dbReference>
<dbReference type="GO" id="GO:0032259">
    <property type="term" value="P:methylation"/>
    <property type="evidence" value="ECO:0007669"/>
    <property type="project" value="UniProtKB-KW"/>
</dbReference>
<evidence type="ECO:0000256" key="4">
    <source>
        <dbReference type="ARBA" id="ARBA00022679"/>
    </source>
</evidence>
<dbReference type="EMBL" id="UOFM01000332">
    <property type="protein sequence ID" value="VAW79882.1"/>
    <property type="molecule type" value="Genomic_DNA"/>
</dbReference>
<keyword evidence="4 6" id="KW-0808">Transferase</keyword>
<gene>
    <name evidence="6" type="ORF">MNBD_GAMMA14-1141</name>
</gene>
<dbReference type="Pfam" id="PF06325">
    <property type="entry name" value="PrmA"/>
    <property type="match status" value="1"/>
</dbReference>
<dbReference type="GO" id="GO:0005840">
    <property type="term" value="C:ribosome"/>
    <property type="evidence" value="ECO:0007669"/>
    <property type="project" value="UniProtKB-KW"/>
</dbReference>
<evidence type="ECO:0000256" key="5">
    <source>
        <dbReference type="ARBA" id="ARBA00022691"/>
    </source>
</evidence>
<evidence type="ECO:0000256" key="3">
    <source>
        <dbReference type="ARBA" id="ARBA00022603"/>
    </source>
</evidence>
<evidence type="ECO:0000313" key="6">
    <source>
        <dbReference type="EMBL" id="VAW79882.1"/>
    </source>
</evidence>